<evidence type="ECO:0000256" key="1">
    <source>
        <dbReference type="SAM" id="Phobius"/>
    </source>
</evidence>
<keyword evidence="1" id="KW-0812">Transmembrane</keyword>
<evidence type="ECO:0000313" key="2">
    <source>
        <dbReference type="EMBL" id="KZP18125.1"/>
    </source>
</evidence>
<dbReference type="AlphaFoldDB" id="A0A166GSN9"/>
<keyword evidence="3" id="KW-1185">Reference proteome</keyword>
<reference evidence="2 3" key="1">
    <citation type="journal article" date="2016" name="Mol. Biol. Evol.">
        <title>Comparative Genomics of Early-Diverging Mushroom-Forming Fungi Provides Insights into the Origins of Lignocellulose Decay Capabilities.</title>
        <authorList>
            <person name="Nagy L.G."/>
            <person name="Riley R."/>
            <person name="Tritt A."/>
            <person name="Adam C."/>
            <person name="Daum C."/>
            <person name="Floudas D."/>
            <person name="Sun H."/>
            <person name="Yadav J.S."/>
            <person name="Pangilinan J."/>
            <person name="Larsson K.H."/>
            <person name="Matsuura K."/>
            <person name="Barry K."/>
            <person name="Labutti K."/>
            <person name="Kuo R."/>
            <person name="Ohm R.A."/>
            <person name="Bhattacharya S.S."/>
            <person name="Shirouzu T."/>
            <person name="Yoshinaga Y."/>
            <person name="Martin F.M."/>
            <person name="Grigoriev I.V."/>
            <person name="Hibbett D.S."/>
        </authorList>
    </citation>
    <scope>NUCLEOTIDE SEQUENCE [LARGE SCALE GENOMIC DNA]</scope>
    <source>
        <strain evidence="2 3">CBS 109695</strain>
    </source>
</reference>
<dbReference type="Proteomes" id="UP000076532">
    <property type="component" value="Unassembled WGS sequence"/>
</dbReference>
<dbReference type="STRING" id="436010.A0A166GSN9"/>
<keyword evidence="1" id="KW-0472">Membrane</keyword>
<proteinExistence type="predicted"/>
<keyword evidence="1" id="KW-1133">Transmembrane helix</keyword>
<name>A0A166GSN9_9AGAM</name>
<feature type="transmembrane region" description="Helical" evidence="1">
    <location>
        <begin position="12"/>
        <end position="28"/>
    </location>
</feature>
<evidence type="ECO:0000313" key="3">
    <source>
        <dbReference type="Proteomes" id="UP000076532"/>
    </source>
</evidence>
<sequence>MTWRAAPTRREITLVLFSLTVFILFYNLDTSFRLLGVDPVASQSALLNKFGLSKSIIGPDGRRPPGWRDPLENEIFGEWGWEQGQVAGDGAEREKIKGADKHGALWMGKAKTGAGEDQLIFGDGQASNAFTNWGDNVPQSRLVKHVPGYSIIDSVIIVNGTFFLVTDNPSTFPTLGSISSSNENAEEPPRPEDWQIIGTNEAKKLGTFGASIPGVSWIATDDDPNNHTLFSFWRTYASLDPAIDSQGRTTLPLPRRLIWPYIPFFTVRWPDPDISGFPRIRSKTGVDGLTAKAAFPSVVQWYAEDWADFSRMQIPYVFERVVITDRAAAARASSALPVFSAPFEGLTPISTFWWEPIRKAMANFVRAVDEHKGKPLPPVVTYMTAQDKGGVVLRDQDHRTLVMSLKKMGKQHGYEVNVVPSSAKWFERMWILARTTVLVGAHGTHLADSYYMRRSPHTTLIEFFPEGEYVRDNELTCRSIGTQYIAWSNNEKLSSDTLSSNGLSGDEGRARTISVDAALVIQAIRDEIISAS</sequence>
<organism evidence="2 3">
    <name type="scientific">Athelia psychrophila</name>
    <dbReference type="NCBI Taxonomy" id="1759441"/>
    <lineage>
        <taxon>Eukaryota</taxon>
        <taxon>Fungi</taxon>
        <taxon>Dikarya</taxon>
        <taxon>Basidiomycota</taxon>
        <taxon>Agaricomycotina</taxon>
        <taxon>Agaricomycetes</taxon>
        <taxon>Agaricomycetidae</taxon>
        <taxon>Atheliales</taxon>
        <taxon>Atheliaceae</taxon>
        <taxon>Athelia</taxon>
    </lineage>
</organism>
<dbReference type="EMBL" id="KV417575">
    <property type="protein sequence ID" value="KZP18125.1"/>
    <property type="molecule type" value="Genomic_DNA"/>
</dbReference>
<dbReference type="OrthoDB" id="529273at2759"/>
<gene>
    <name evidence="2" type="ORF">FIBSPDRAFT_829640</name>
</gene>
<accession>A0A166GSN9</accession>
<protein>
    <submittedName>
        <fullName evidence="2">Uncharacterized protein</fullName>
    </submittedName>
</protein>